<dbReference type="AlphaFoldDB" id="A0A7R8D0U6"/>
<evidence type="ECO:0000256" key="1">
    <source>
        <dbReference type="SAM" id="MobiDB-lite"/>
    </source>
</evidence>
<feature type="region of interest" description="Disordered" evidence="1">
    <location>
        <begin position="695"/>
        <end position="717"/>
    </location>
</feature>
<feature type="region of interest" description="Disordered" evidence="1">
    <location>
        <begin position="600"/>
        <end position="625"/>
    </location>
</feature>
<feature type="compositionally biased region" description="Basic residues" evidence="1">
    <location>
        <begin position="473"/>
        <end position="488"/>
    </location>
</feature>
<feature type="signal peptide" evidence="3">
    <location>
        <begin position="1"/>
        <end position="16"/>
    </location>
</feature>
<protein>
    <submittedName>
        <fullName evidence="4">(salmon louse) hypothetical protein</fullName>
    </submittedName>
</protein>
<name>A0A7R8D0U6_LEPSM</name>
<accession>A0A7R8D0U6</accession>
<proteinExistence type="predicted"/>
<feature type="region of interest" description="Disordered" evidence="1">
    <location>
        <begin position="460"/>
        <end position="577"/>
    </location>
</feature>
<organism evidence="4 5">
    <name type="scientific">Lepeophtheirus salmonis</name>
    <name type="common">Salmon louse</name>
    <name type="synonym">Caligus salmonis</name>
    <dbReference type="NCBI Taxonomy" id="72036"/>
    <lineage>
        <taxon>Eukaryota</taxon>
        <taxon>Metazoa</taxon>
        <taxon>Ecdysozoa</taxon>
        <taxon>Arthropoda</taxon>
        <taxon>Crustacea</taxon>
        <taxon>Multicrustacea</taxon>
        <taxon>Hexanauplia</taxon>
        <taxon>Copepoda</taxon>
        <taxon>Siphonostomatoida</taxon>
        <taxon>Caligidae</taxon>
        <taxon>Lepeophtheirus</taxon>
    </lineage>
</organism>
<feature type="region of interest" description="Disordered" evidence="1">
    <location>
        <begin position="17"/>
        <end position="42"/>
    </location>
</feature>
<evidence type="ECO:0000313" key="5">
    <source>
        <dbReference type="Proteomes" id="UP000675881"/>
    </source>
</evidence>
<dbReference type="Proteomes" id="UP000675881">
    <property type="component" value="Chromosome 6"/>
</dbReference>
<evidence type="ECO:0000256" key="3">
    <source>
        <dbReference type="SAM" id="SignalP"/>
    </source>
</evidence>
<evidence type="ECO:0000256" key="2">
    <source>
        <dbReference type="SAM" id="Phobius"/>
    </source>
</evidence>
<keyword evidence="3" id="KW-0732">Signal</keyword>
<keyword evidence="2" id="KW-0812">Transmembrane</keyword>
<feature type="region of interest" description="Disordered" evidence="1">
    <location>
        <begin position="396"/>
        <end position="420"/>
    </location>
</feature>
<keyword evidence="2" id="KW-0472">Membrane</keyword>
<gene>
    <name evidence="4" type="ORF">LSAA_12586</name>
</gene>
<evidence type="ECO:0000313" key="4">
    <source>
        <dbReference type="EMBL" id="CAF2987662.1"/>
    </source>
</evidence>
<feature type="compositionally biased region" description="Basic residues" evidence="1">
    <location>
        <begin position="555"/>
        <end position="567"/>
    </location>
</feature>
<feature type="transmembrane region" description="Helical" evidence="2">
    <location>
        <begin position="305"/>
        <end position="327"/>
    </location>
</feature>
<reference evidence="4" key="1">
    <citation type="submission" date="2021-02" db="EMBL/GenBank/DDBJ databases">
        <authorList>
            <person name="Bekaert M."/>
        </authorList>
    </citation>
    <scope>NUCLEOTIDE SEQUENCE</scope>
    <source>
        <strain evidence="4">IoA-00</strain>
    </source>
</reference>
<feature type="compositionally biased region" description="Acidic residues" evidence="1">
    <location>
        <begin position="515"/>
        <end position="524"/>
    </location>
</feature>
<keyword evidence="2" id="KW-1133">Transmembrane helix</keyword>
<feature type="region of interest" description="Disordered" evidence="1">
    <location>
        <begin position="350"/>
        <end position="378"/>
    </location>
</feature>
<dbReference type="EMBL" id="HG994585">
    <property type="protein sequence ID" value="CAF2987662.1"/>
    <property type="molecule type" value="Genomic_DNA"/>
</dbReference>
<dbReference type="OrthoDB" id="6624682at2759"/>
<feature type="chain" id="PRO_5043916009" evidence="3">
    <location>
        <begin position="17"/>
        <end position="717"/>
    </location>
</feature>
<sequence>MQKILIFCILYSQVTSSPSQRNPIAPSDWGDPSHSIPHEDEPMSREELLKSYLFSSTQDGNIHVEDFLWTGSGDSDLPLEDFDITSSMVDGISNPDDSNFINYLPTTLTVTRVSTVVSTIHHPHYSHQGGQSEQGNDLDKIDPTPTYPMAGNTYASHIGFQNNSLSSSNEKLPNEKYLVRTVVLSNMTVIRRDIEKFKKDMEIKLEKAFRKAYARKRKRMKRNEDFHLVRRVRQVSSDPDNESSFQRTRIKIHNIRSSLPEPEIEMLYTVYEDDKPVFSSNSSEPYIQRLKVDPNSTLAHGSSSWMIASIILCLLFLLALLLLLLLLTWNRCKDDNEHAAKHKRLVSSPLTSQASTLKDRRKTQLKQSSSSLEKAGFNLSRPKSKASIVRVSDNENEFDFDERPKSPSVKSSPPTSIKQQAGAIETAYIERTPQTTYDDCATSTGSLNIKVDRAESPILADLSSNETPEMKQRNRRPKHLIKKHKSKRVSPVDRNSAFPSSTPDRAGWLGPLSDLLEEDGDEEDGSHSPGRNSNSSNLSSSTTTTTSSSSLKVGGGRKKGRKARRKQSVTVYSQEDISAPQRVVLNRTFFRKGKVESRLSNLGKPNKTRPWSASESRPPPAGDPTFYMRQRHWEGLIAGKKKNTYIEGSYFQCSSPRKQVRIQEEPIESISNEVDKSGQLIQAIKDELQKFQRPKSPNLTGISVINDPELVQRESSS</sequence>
<keyword evidence="5" id="KW-1185">Reference proteome</keyword>
<feature type="compositionally biased region" description="Low complexity" evidence="1">
    <location>
        <begin position="527"/>
        <end position="551"/>
    </location>
</feature>